<dbReference type="OrthoDB" id="10562647at2759"/>
<protein>
    <submittedName>
        <fullName evidence="2">Unplaced genomic scaffold supercont1.12, whole genome shotgun sequence</fullName>
    </submittedName>
</protein>
<evidence type="ECO:0000313" key="3">
    <source>
        <dbReference type="Proteomes" id="UP000053392"/>
    </source>
</evidence>
<evidence type="ECO:0000256" key="1">
    <source>
        <dbReference type="SAM" id="MobiDB-lite"/>
    </source>
</evidence>
<accession>A0A0D0T0I5</accession>
<gene>
    <name evidence="2" type="ORF">I313_04714</name>
</gene>
<proteinExistence type="predicted"/>
<keyword evidence="3" id="KW-1185">Reference proteome</keyword>
<organism evidence="2 3">
    <name type="scientific">Cryptococcus deuterogattii Ram5</name>
    <dbReference type="NCBI Taxonomy" id="1296110"/>
    <lineage>
        <taxon>Eukaryota</taxon>
        <taxon>Fungi</taxon>
        <taxon>Dikarya</taxon>
        <taxon>Basidiomycota</taxon>
        <taxon>Agaricomycotina</taxon>
        <taxon>Tremellomycetes</taxon>
        <taxon>Tremellales</taxon>
        <taxon>Cryptococcaceae</taxon>
        <taxon>Cryptococcus</taxon>
        <taxon>Cryptococcus gattii species complex</taxon>
    </lineage>
</organism>
<name>A0A0D0T0I5_9TREE</name>
<dbReference type="HOGENOM" id="CLU_1245289_0_0_1"/>
<sequence>MEEAQPNDDQDRPRKKAKGSRSMEGWGWFTEAGQKAIVFPFHTATAYLTILTHPILSHISIKLQVVGSCDLASPPASLSILSVPSFFSSYDYGSMPHSLISPLANEQSVLSPLLRYGPRYTVKPLFCRLLERFIRGTEANLGYQTEEMDVGHLSASHPGIALGMLLPSSNRLDLVAHARDSARDMYERMMEWTALSENPQQVTTYERVARLSPRSVSPILNG</sequence>
<dbReference type="Proteomes" id="UP000053392">
    <property type="component" value="Unassembled WGS sequence"/>
</dbReference>
<reference evidence="2 3" key="1">
    <citation type="submission" date="2015-01" db="EMBL/GenBank/DDBJ databases">
        <title>The Genome Sequence of Cryptococcus gattii Ram5.</title>
        <authorList>
            <consortium name="The Broad Institute Genomics Platform"/>
            <person name="Cuomo C."/>
            <person name="Litvintseva A."/>
            <person name="Chen Y."/>
            <person name="Heitman J."/>
            <person name="Sun S."/>
            <person name="Springer D."/>
            <person name="Dromer F."/>
            <person name="Young S."/>
            <person name="Zeng Q."/>
            <person name="Gargeya S."/>
            <person name="Abouelleil A."/>
            <person name="Alvarado L."/>
            <person name="Chapman S.B."/>
            <person name="Gainer-Dewar J."/>
            <person name="Goldberg J."/>
            <person name="Griggs A."/>
            <person name="Gujja S."/>
            <person name="Hansen M."/>
            <person name="Howarth C."/>
            <person name="Imamovic A."/>
            <person name="Larimer J."/>
            <person name="Murphy C."/>
            <person name="Naylor J."/>
            <person name="Pearson M."/>
            <person name="Priest M."/>
            <person name="Roberts A."/>
            <person name="Saif S."/>
            <person name="Shea T."/>
            <person name="Sykes S."/>
            <person name="Wortman J."/>
            <person name="Nusbaum C."/>
            <person name="Birren B."/>
        </authorList>
    </citation>
    <scope>NUCLEOTIDE SEQUENCE [LARGE SCALE GENOMIC DNA]</scope>
    <source>
        <strain evidence="2 3">Ram5</strain>
    </source>
</reference>
<dbReference type="AlphaFoldDB" id="A0A0D0T0I5"/>
<dbReference type="EMBL" id="KN847907">
    <property type="protein sequence ID" value="KIR39117.1"/>
    <property type="molecule type" value="Genomic_DNA"/>
</dbReference>
<feature type="region of interest" description="Disordered" evidence="1">
    <location>
        <begin position="1"/>
        <end position="20"/>
    </location>
</feature>
<evidence type="ECO:0000313" key="2">
    <source>
        <dbReference type="EMBL" id="KIR39117.1"/>
    </source>
</evidence>